<proteinExistence type="predicted"/>
<sequence>MQPPYVKRVIRHAKENQMEKEQIIESLKAGHELRNRGSGWWLSAPKRRGGAADAVQVDSELMNTLEADGTLRIVLLTTSMRAELPEHGE</sequence>
<reference evidence="1" key="1">
    <citation type="submission" date="2024-11" db="EMBL/GenBank/DDBJ databases">
        <title>Description of Massilia orientalis sp. nov., isolated from rhizosphere soil of Ageratina adenophora.</title>
        <authorList>
            <person name="Wang Y."/>
        </authorList>
    </citation>
    <scope>NUCLEOTIDE SEQUENCE</scope>
    <source>
        <strain evidence="1">YIM B02787</strain>
    </source>
</reference>
<comment type="caution">
    <text evidence="1">The sequence shown here is derived from an EMBL/GenBank/DDBJ whole genome shotgun (WGS) entry which is preliminary data.</text>
</comment>
<dbReference type="EMBL" id="JASNRB020000013">
    <property type="protein sequence ID" value="MFJ1470159.1"/>
    <property type="molecule type" value="Genomic_DNA"/>
</dbReference>
<keyword evidence="2" id="KW-1185">Reference proteome</keyword>
<organism evidence="1 2">
    <name type="scientific">Massilia orientalis</name>
    <dbReference type="NCBI Taxonomy" id="3050128"/>
    <lineage>
        <taxon>Bacteria</taxon>
        <taxon>Pseudomonadati</taxon>
        <taxon>Pseudomonadota</taxon>
        <taxon>Betaproteobacteria</taxon>
        <taxon>Burkholderiales</taxon>
        <taxon>Oxalobacteraceae</taxon>
        <taxon>Telluria group</taxon>
        <taxon>Massilia</taxon>
    </lineage>
</organism>
<evidence type="ECO:0000313" key="1">
    <source>
        <dbReference type="EMBL" id="MFJ1470159.1"/>
    </source>
</evidence>
<dbReference type="Proteomes" id="UP001168096">
    <property type="component" value="Unassembled WGS sequence"/>
</dbReference>
<accession>A0ACC7MFU0</accession>
<gene>
    <name evidence="1" type="ORF">QPK29_020805</name>
</gene>
<protein>
    <submittedName>
        <fullName evidence="1">Uncharacterized protein</fullName>
    </submittedName>
</protein>
<name>A0ACC7MFU0_9BURK</name>
<evidence type="ECO:0000313" key="2">
    <source>
        <dbReference type="Proteomes" id="UP001168096"/>
    </source>
</evidence>